<organism evidence="2">
    <name type="scientific">Thermogladius calderae</name>
    <dbReference type="NCBI Taxonomy" id="1200300"/>
    <lineage>
        <taxon>Archaea</taxon>
        <taxon>Thermoproteota</taxon>
        <taxon>Thermoprotei</taxon>
        <taxon>Desulfurococcales</taxon>
        <taxon>Desulfurococcaceae</taxon>
        <taxon>Thermogladius</taxon>
    </lineage>
</organism>
<dbReference type="Pfam" id="PF01882">
    <property type="entry name" value="DUF58"/>
    <property type="match status" value="1"/>
</dbReference>
<dbReference type="PANTHER" id="PTHR34351:SF2">
    <property type="entry name" value="DUF58 DOMAIN-CONTAINING PROTEIN"/>
    <property type="match status" value="1"/>
</dbReference>
<name>A0A7J3Y0Z9_9CREN</name>
<proteinExistence type="predicted"/>
<dbReference type="AlphaFoldDB" id="A0A7J3Y0Z9"/>
<evidence type="ECO:0000313" key="2">
    <source>
        <dbReference type="EMBL" id="HHP68485.1"/>
    </source>
</evidence>
<accession>A0A7J3Y0Z9</accession>
<feature type="domain" description="DUF58" evidence="1">
    <location>
        <begin position="204"/>
        <end position="362"/>
    </location>
</feature>
<comment type="caution">
    <text evidence="2">The sequence shown here is derived from an EMBL/GenBank/DDBJ whole genome shotgun (WGS) entry which is preliminary data.</text>
</comment>
<protein>
    <submittedName>
        <fullName evidence="2">DUF58 domain-containing protein</fullName>
    </submittedName>
</protein>
<dbReference type="PANTHER" id="PTHR34351">
    <property type="entry name" value="SLR1927 PROTEIN-RELATED"/>
    <property type="match status" value="1"/>
</dbReference>
<gene>
    <name evidence="2" type="ORF">ENM60_06885</name>
</gene>
<sequence>MAEESVVYATHRTRLTAIVIFFILLTGFLSSRIQLITIGLVTLSLILGMRAYVSYMAASLRDLEVEFEHDPPLDGGEFVVRVVLRNRGIIPLGFVEYNLRHSPFIKFSKGATRGFIILPARSETIIRLICSGRVGRHRIGPVEIQARDIFGLYKTRTFKAGSIAYVKIPPSYSVAVLRRLMVYARSLGLSRSRASGTGIEFHSMREYRPGDELKRVEWRKSVKFNKLIVKLTEREAQQNVYILLDSSHVMLSGPYARTVFEHMARAVTAIIAYLTQRGDNFQLVIFGGPEIYGTPSLMRAARGFRVSVENISNVNFEEIPQGNRVEGLVSAYKFLLRTLRRERNIVIIITVIDSQEYLEALLKISKELIGLRNIVYIVNPIITSYDMVGLPVWARGLYTLKTYGILRNQLNYSRILKKEGVNTVLVSSLDAPFKIARLIELHRSR</sequence>
<evidence type="ECO:0000259" key="1">
    <source>
        <dbReference type="Pfam" id="PF01882"/>
    </source>
</evidence>
<dbReference type="SUPFAM" id="SSF53300">
    <property type="entry name" value="vWA-like"/>
    <property type="match status" value="1"/>
</dbReference>
<reference evidence="2" key="1">
    <citation type="journal article" date="2020" name="mSystems">
        <title>Genome- and Community-Level Interaction Insights into Carbon Utilization and Element Cycling Functions of Hydrothermarchaeota in Hydrothermal Sediment.</title>
        <authorList>
            <person name="Zhou Z."/>
            <person name="Liu Y."/>
            <person name="Xu W."/>
            <person name="Pan J."/>
            <person name="Luo Z.H."/>
            <person name="Li M."/>
        </authorList>
    </citation>
    <scope>NUCLEOTIDE SEQUENCE [LARGE SCALE GENOMIC DNA]</scope>
    <source>
        <strain evidence="2">SpSt-110</strain>
    </source>
</reference>
<dbReference type="InterPro" id="IPR036465">
    <property type="entry name" value="vWFA_dom_sf"/>
</dbReference>
<dbReference type="InterPro" id="IPR002881">
    <property type="entry name" value="DUF58"/>
</dbReference>
<dbReference type="EMBL" id="DRYK01000089">
    <property type="protein sequence ID" value="HHP68485.1"/>
    <property type="molecule type" value="Genomic_DNA"/>
</dbReference>